<keyword evidence="5" id="KW-1185">Reference proteome</keyword>
<dbReference type="HOGENOM" id="CLU_1783695_0_0_0"/>
<evidence type="ECO:0000256" key="2">
    <source>
        <dbReference type="ARBA" id="ARBA00023237"/>
    </source>
</evidence>
<keyword evidence="2" id="KW-0998">Cell outer membrane</keyword>
<dbReference type="STRING" id="937777.Deipe_1971"/>
<keyword evidence="3" id="KW-0812">Transmembrane</keyword>
<dbReference type="EMBL" id="CP003382">
    <property type="protein sequence ID" value="AFZ67474.1"/>
    <property type="molecule type" value="Genomic_DNA"/>
</dbReference>
<dbReference type="OrthoDB" id="8592370at2"/>
<protein>
    <submittedName>
        <fullName evidence="4">Prepilin-type N-terminal cleavage/methylation domain-containing protein</fullName>
    </submittedName>
</protein>
<reference evidence="5" key="1">
    <citation type="submission" date="2012-03" db="EMBL/GenBank/DDBJ databases">
        <title>Complete sequence of chromosome of Deinococcus peraridilitoris DSM 19664.</title>
        <authorList>
            <person name="Lucas S."/>
            <person name="Copeland A."/>
            <person name="Lapidus A."/>
            <person name="Glavina del Rio T."/>
            <person name="Dalin E."/>
            <person name="Tice H."/>
            <person name="Bruce D."/>
            <person name="Goodwin L."/>
            <person name="Pitluck S."/>
            <person name="Peters L."/>
            <person name="Mikhailova N."/>
            <person name="Lu M."/>
            <person name="Kyrpides N."/>
            <person name="Mavromatis K."/>
            <person name="Ivanova N."/>
            <person name="Brettin T."/>
            <person name="Detter J.C."/>
            <person name="Han C."/>
            <person name="Larimer F."/>
            <person name="Land M."/>
            <person name="Hauser L."/>
            <person name="Markowitz V."/>
            <person name="Cheng J.-F."/>
            <person name="Hugenholtz P."/>
            <person name="Woyke T."/>
            <person name="Wu D."/>
            <person name="Pukall R."/>
            <person name="Steenblock K."/>
            <person name="Brambilla E."/>
            <person name="Klenk H.-P."/>
            <person name="Eisen J.A."/>
        </authorList>
    </citation>
    <scope>NUCLEOTIDE SEQUENCE [LARGE SCALE GENOMIC DNA]</scope>
    <source>
        <strain evidence="5">DSM 19664 / LMG 22246 / CIP 109416 / KR-200</strain>
    </source>
</reference>
<keyword evidence="3" id="KW-1133">Transmembrane helix</keyword>
<proteinExistence type="predicted"/>
<comment type="subcellular location">
    <subcellularLocation>
        <location evidence="1">Cell outer membrane</location>
    </subcellularLocation>
</comment>
<keyword evidence="3" id="KW-0472">Membrane</keyword>
<dbReference type="InterPro" id="IPR012902">
    <property type="entry name" value="N_methyl_site"/>
</dbReference>
<dbReference type="NCBIfam" id="TIGR02532">
    <property type="entry name" value="IV_pilin_GFxxxE"/>
    <property type="match status" value="1"/>
</dbReference>
<gene>
    <name evidence="4" type="ordered locus">Deipe_1971</name>
</gene>
<dbReference type="KEGG" id="dpd:Deipe_1971"/>
<feature type="transmembrane region" description="Helical" evidence="3">
    <location>
        <begin position="7"/>
        <end position="30"/>
    </location>
</feature>
<dbReference type="GO" id="GO:0009279">
    <property type="term" value="C:cell outer membrane"/>
    <property type="evidence" value="ECO:0007669"/>
    <property type="project" value="UniProtKB-SubCell"/>
</dbReference>
<dbReference type="AlphaFoldDB" id="L0A1Z8"/>
<evidence type="ECO:0000313" key="5">
    <source>
        <dbReference type="Proteomes" id="UP000010467"/>
    </source>
</evidence>
<dbReference type="PROSITE" id="PS00409">
    <property type="entry name" value="PROKAR_NTER_METHYL"/>
    <property type="match status" value="1"/>
</dbReference>
<dbReference type="Pfam" id="PF07963">
    <property type="entry name" value="N_methyl"/>
    <property type="match status" value="1"/>
</dbReference>
<evidence type="ECO:0000256" key="1">
    <source>
        <dbReference type="ARBA" id="ARBA00004442"/>
    </source>
</evidence>
<name>L0A1Z8_DEIPD</name>
<sequence>MNQRQSGFTLLEVLVAVSFMTIAFLALAYVSIGSTRLSATAAQVPEARAILASELSKLQQRGYQNLNQCNIPPNSCTGETSATDGFHRTAWRIERDTALNGYVRVNLTTIWTKAGVTRRFSTAQLVTCLEDPGGTASNPYPGCPL</sequence>
<dbReference type="RefSeq" id="WP_015235779.1">
    <property type="nucleotide sequence ID" value="NC_019793.1"/>
</dbReference>
<accession>L0A1Z8</accession>
<evidence type="ECO:0000256" key="3">
    <source>
        <dbReference type="SAM" id="Phobius"/>
    </source>
</evidence>
<dbReference type="Proteomes" id="UP000010467">
    <property type="component" value="Chromosome"/>
</dbReference>
<evidence type="ECO:0000313" key="4">
    <source>
        <dbReference type="EMBL" id="AFZ67474.1"/>
    </source>
</evidence>
<organism evidence="4 5">
    <name type="scientific">Deinococcus peraridilitoris (strain DSM 19664 / LMG 22246 / CIP 109416 / KR-200)</name>
    <dbReference type="NCBI Taxonomy" id="937777"/>
    <lineage>
        <taxon>Bacteria</taxon>
        <taxon>Thermotogati</taxon>
        <taxon>Deinococcota</taxon>
        <taxon>Deinococci</taxon>
        <taxon>Deinococcales</taxon>
        <taxon>Deinococcaceae</taxon>
        <taxon>Deinococcus</taxon>
    </lineage>
</organism>